<evidence type="ECO:0000259" key="8">
    <source>
        <dbReference type="Pfam" id="PF01694"/>
    </source>
</evidence>
<dbReference type="OrthoDB" id="9813074at2"/>
<dbReference type="RefSeq" id="WP_148896859.1">
    <property type="nucleotide sequence ID" value="NZ_VNIB01000014.1"/>
</dbReference>
<name>A0A5D3WJZ8_9BACT</name>
<dbReference type="Proteomes" id="UP000324159">
    <property type="component" value="Unassembled WGS sequence"/>
</dbReference>
<evidence type="ECO:0000256" key="5">
    <source>
        <dbReference type="ARBA" id="ARBA00022989"/>
    </source>
</evidence>
<dbReference type="Gene3D" id="1.20.1540.10">
    <property type="entry name" value="Rhomboid-like"/>
    <property type="match status" value="1"/>
</dbReference>
<dbReference type="GO" id="GO:0016020">
    <property type="term" value="C:membrane"/>
    <property type="evidence" value="ECO:0007669"/>
    <property type="project" value="UniProtKB-SubCell"/>
</dbReference>
<dbReference type="AlphaFoldDB" id="A0A5D3WJZ8"/>
<evidence type="ECO:0000256" key="3">
    <source>
        <dbReference type="ARBA" id="ARBA00022692"/>
    </source>
</evidence>
<gene>
    <name evidence="9" type="ORF">EDC39_11494</name>
</gene>
<dbReference type="GO" id="GO:0006508">
    <property type="term" value="P:proteolysis"/>
    <property type="evidence" value="ECO:0007669"/>
    <property type="project" value="UniProtKB-KW"/>
</dbReference>
<evidence type="ECO:0000256" key="4">
    <source>
        <dbReference type="ARBA" id="ARBA00022801"/>
    </source>
</evidence>
<evidence type="ECO:0000256" key="6">
    <source>
        <dbReference type="ARBA" id="ARBA00023136"/>
    </source>
</evidence>
<feature type="transmembrane region" description="Helical" evidence="7">
    <location>
        <begin position="222"/>
        <end position="239"/>
    </location>
</feature>
<feature type="transmembrane region" description="Helical" evidence="7">
    <location>
        <begin position="128"/>
        <end position="147"/>
    </location>
</feature>
<dbReference type="GO" id="GO:0004252">
    <property type="term" value="F:serine-type endopeptidase activity"/>
    <property type="evidence" value="ECO:0007669"/>
    <property type="project" value="InterPro"/>
</dbReference>
<feature type="transmembrane region" description="Helical" evidence="7">
    <location>
        <begin position="179"/>
        <end position="202"/>
    </location>
</feature>
<comment type="caution">
    <text evidence="9">The sequence shown here is derived from an EMBL/GenBank/DDBJ whole genome shotgun (WGS) entry which is preliminary data.</text>
</comment>
<keyword evidence="3 7" id="KW-0812">Transmembrane</keyword>
<feature type="transmembrane region" description="Helical" evidence="7">
    <location>
        <begin position="153"/>
        <end position="172"/>
    </location>
</feature>
<reference evidence="9 10" key="1">
    <citation type="submission" date="2019-07" db="EMBL/GenBank/DDBJ databases">
        <title>Genomic Encyclopedia of Type Strains, Phase IV (KMG-IV): sequencing the most valuable type-strain genomes for metagenomic binning, comparative biology and taxonomic classification.</title>
        <authorList>
            <person name="Goeker M."/>
        </authorList>
    </citation>
    <scope>NUCLEOTIDE SEQUENCE [LARGE SCALE GENOMIC DNA]</scope>
    <source>
        <strain evidence="9 10">SS015</strain>
    </source>
</reference>
<feature type="domain" description="Peptidase S54 rhomboid" evidence="8">
    <location>
        <begin position="89"/>
        <end position="236"/>
    </location>
</feature>
<dbReference type="InterPro" id="IPR050925">
    <property type="entry name" value="Rhomboid_protease_S54"/>
</dbReference>
<keyword evidence="10" id="KW-1185">Reference proteome</keyword>
<evidence type="ECO:0000256" key="1">
    <source>
        <dbReference type="ARBA" id="ARBA00004141"/>
    </source>
</evidence>
<comment type="similarity">
    <text evidence="2">Belongs to the peptidase S54 family.</text>
</comment>
<feature type="transmembrane region" description="Helical" evidence="7">
    <location>
        <begin position="55"/>
        <end position="76"/>
    </location>
</feature>
<dbReference type="EMBL" id="VNIB01000014">
    <property type="protein sequence ID" value="TYO96387.1"/>
    <property type="molecule type" value="Genomic_DNA"/>
</dbReference>
<organism evidence="9 10">
    <name type="scientific">Geothermobacter ehrlichii</name>
    <dbReference type="NCBI Taxonomy" id="213224"/>
    <lineage>
        <taxon>Bacteria</taxon>
        <taxon>Pseudomonadati</taxon>
        <taxon>Thermodesulfobacteriota</taxon>
        <taxon>Desulfuromonadia</taxon>
        <taxon>Desulfuromonadales</taxon>
        <taxon>Geothermobacteraceae</taxon>
        <taxon>Geothermobacter</taxon>
    </lineage>
</organism>
<protein>
    <submittedName>
        <fullName evidence="9">Membrane associated rhomboid family serine protease</fullName>
    </submittedName>
</protein>
<evidence type="ECO:0000256" key="2">
    <source>
        <dbReference type="ARBA" id="ARBA00009045"/>
    </source>
</evidence>
<keyword evidence="5 7" id="KW-1133">Transmembrane helix</keyword>
<dbReference type="PANTHER" id="PTHR43731:SF14">
    <property type="entry name" value="PRESENILIN-ASSOCIATED RHOMBOID-LIKE PROTEIN, MITOCHONDRIAL"/>
    <property type="match status" value="1"/>
</dbReference>
<feature type="transmembrane region" description="Helical" evidence="7">
    <location>
        <begin position="96"/>
        <end position="116"/>
    </location>
</feature>
<dbReference type="Pfam" id="PF01694">
    <property type="entry name" value="Rhomboid"/>
    <property type="match status" value="1"/>
</dbReference>
<dbReference type="SUPFAM" id="SSF144091">
    <property type="entry name" value="Rhomboid-like"/>
    <property type="match status" value="1"/>
</dbReference>
<dbReference type="Gene3D" id="1.25.40.10">
    <property type="entry name" value="Tetratricopeptide repeat domain"/>
    <property type="match status" value="1"/>
</dbReference>
<keyword evidence="9" id="KW-0645">Protease</keyword>
<accession>A0A5D3WJZ8</accession>
<proteinExistence type="inferred from homology"/>
<keyword evidence="6 7" id="KW-0472">Membrane</keyword>
<keyword evidence="4" id="KW-0378">Hydrolase</keyword>
<dbReference type="InterPro" id="IPR022764">
    <property type="entry name" value="Peptidase_S54_rhomboid_dom"/>
</dbReference>
<sequence>MLLPIGDNPNPRSTPWMTWLLIAVNVAVFLLVTLPLSVRRPDLADPVLLDYLRSLGVYGQVSIRSILASVSAYDLFVFKYGFRPAQPSLVSLFSAMFLHGGWMHLLGNMLFLWIFGDNVEHRLGRIRFLLAYLATGIAATLFFALFVPGSQVPLVGASGAISGVLGFYFVWFPRNKVKMFFFFFFLLQVIEVPARLVLGFYLVVDNLLPFLLTGGSGGGVAYGAHIGGFLAGAGLALWSDRMGLSWRMRRHLNRLWREQPDETPPVRSVAELVNELLAAGDLPRAALAYLQLDSRSERLQVAPADVLAIGDFLLERRRADEALTVFRRFIAERPADPGLSRAYLGAGRAMLLRPRCRTSAYHYFLGAIDTARSRGDADAARRYLALLQAGGRED</sequence>
<evidence type="ECO:0000313" key="10">
    <source>
        <dbReference type="Proteomes" id="UP000324159"/>
    </source>
</evidence>
<feature type="transmembrane region" description="Helical" evidence="7">
    <location>
        <begin position="16"/>
        <end position="34"/>
    </location>
</feature>
<dbReference type="InterPro" id="IPR011990">
    <property type="entry name" value="TPR-like_helical_dom_sf"/>
</dbReference>
<comment type="subcellular location">
    <subcellularLocation>
        <location evidence="1">Membrane</location>
        <topology evidence="1">Multi-pass membrane protein</topology>
    </subcellularLocation>
</comment>
<dbReference type="InterPro" id="IPR035952">
    <property type="entry name" value="Rhomboid-like_sf"/>
</dbReference>
<evidence type="ECO:0000313" key="9">
    <source>
        <dbReference type="EMBL" id="TYO96387.1"/>
    </source>
</evidence>
<evidence type="ECO:0000256" key="7">
    <source>
        <dbReference type="SAM" id="Phobius"/>
    </source>
</evidence>
<dbReference type="PANTHER" id="PTHR43731">
    <property type="entry name" value="RHOMBOID PROTEASE"/>
    <property type="match status" value="1"/>
</dbReference>